<feature type="region of interest" description="Disordered" evidence="1">
    <location>
        <begin position="231"/>
        <end position="305"/>
    </location>
</feature>
<evidence type="ECO:0000313" key="3">
    <source>
        <dbReference type="EMBL" id="CAE0407184.1"/>
    </source>
</evidence>
<feature type="domain" description="Single-stranded DNA binding protein Ssb-like OB fold" evidence="2">
    <location>
        <begin position="102"/>
        <end position="192"/>
    </location>
</feature>
<feature type="region of interest" description="Disordered" evidence="1">
    <location>
        <begin position="1"/>
        <end position="27"/>
    </location>
</feature>
<gene>
    <name evidence="3" type="ORF">ACOF00016_LOCUS5011</name>
</gene>
<feature type="compositionally biased region" description="Polar residues" evidence="1">
    <location>
        <begin position="402"/>
        <end position="415"/>
    </location>
</feature>
<feature type="region of interest" description="Disordered" evidence="1">
    <location>
        <begin position="358"/>
        <end position="446"/>
    </location>
</feature>
<sequence length="446" mass="48440">MPTAAALHPTSPNLMQQQQQQQQAYPPVAPKPQLRRAVYVHVSDLLSAYNIDHARLEEELLRVKQNKSAAATVPSSESSSTGGGSTLGVPTELDTNPNPKKLQPPRGGFNLCVLVGNVDLVVDKHRVDGSRVRLAEVEVGDETGRVSLRARDDQIDLLQKVAPGAVVLRNCTLELFQGKHIRLAVTKWGKITPYPDHVASTPVPPSKMNEDRFFSLIDLSVVAMDVAPAEYQPSHHPHHHSGGYNPNAMAENEGYGGSRGGGRSGGGTGRNKPGRSKQQQQQQPPPQVQQAPALQPYPGDVPYGDVMRYPGGLHGYGYVENMDGYGGYRSRQPAETAHMMLQQQYAMHQRQIHQMYHRPPHEQPQQPQPSPSYDGSFVGSAGGAPRNDMFFMPANVFPPPQQQGTVDRGGTSTPHSFPASPTPHAFPASPKMNPRATTFDPSGKSG</sequence>
<protein>
    <recommendedName>
        <fullName evidence="2">Single-stranded DNA binding protein Ssb-like OB fold domain-containing protein</fullName>
    </recommendedName>
</protein>
<reference evidence="3" key="1">
    <citation type="submission" date="2021-01" db="EMBL/GenBank/DDBJ databases">
        <authorList>
            <person name="Corre E."/>
            <person name="Pelletier E."/>
            <person name="Niang G."/>
            <person name="Scheremetjew M."/>
            <person name="Finn R."/>
            <person name="Kale V."/>
            <person name="Holt S."/>
            <person name="Cochrane G."/>
            <person name="Meng A."/>
            <person name="Brown T."/>
            <person name="Cohen L."/>
        </authorList>
    </citation>
    <scope>NUCLEOTIDE SEQUENCE</scope>
    <source>
        <strain evidence="3">CCMP127</strain>
    </source>
</reference>
<dbReference type="AlphaFoldDB" id="A0A7S3L1R0"/>
<dbReference type="PANTHER" id="PTHR31472:SF5">
    <property type="entry name" value="OS05G0244600 PROTEIN"/>
    <property type="match status" value="1"/>
</dbReference>
<proteinExistence type="predicted"/>
<feature type="region of interest" description="Disordered" evidence="1">
    <location>
        <begin position="69"/>
        <end position="105"/>
    </location>
</feature>
<dbReference type="SUPFAM" id="SSF50249">
    <property type="entry name" value="Nucleic acid-binding proteins"/>
    <property type="match status" value="1"/>
</dbReference>
<evidence type="ECO:0000259" key="2">
    <source>
        <dbReference type="Pfam" id="PF21473"/>
    </source>
</evidence>
<dbReference type="Pfam" id="PF21473">
    <property type="entry name" value="OB_Ssb-like"/>
    <property type="match status" value="1"/>
</dbReference>
<feature type="compositionally biased region" description="Low complexity" evidence="1">
    <location>
        <begin position="276"/>
        <end position="298"/>
    </location>
</feature>
<evidence type="ECO:0000256" key="1">
    <source>
        <dbReference type="SAM" id="MobiDB-lite"/>
    </source>
</evidence>
<dbReference type="InterPro" id="IPR012340">
    <property type="entry name" value="NA-bd_OB-fold"/>
</dbReference>
<dbReference type="EMBL" id="HBIM01005891">
    <property type="protein sequence ID" value="CAE0407184.1"/>
    <property type="molecule type" value="Transcribed_RNA"/>
</dbReference>
<accession>A0A7S3L1R0</accession>
<name>A0A7S3L1R0_9STRA</name>
<dbReference type="PANTHER" id="PTHR31472">
    <property type="entry name" value="OS05G0244600 PROTEIN"/>
    <property type="match status" value="1"/>
</dbReference>
<dbReference type="InterPro" id="IPR048970">
    <property type="entry name" value="OB_Ssb-like"/>
</dbReference>
<feature type="compositionally biased region" description="Gly residues" evidence="1">
    <location>
        <begin position="254"/>
        <end position="269"/>
    </location>
</feature>
<organism evidence="3">
    <name type="scientific">Amphora coffeiformis</name>
    <dbReference type="NCBI Taxonomy" id="265554"/>
    <lineage>
        <taxon>Eukaryota</taxon>
        <taxon>Sar</taxon>
        <taxon>Stramenopiles</taxon>
        <taxon>Ochrophyta</taxon>
        <taxon>Bacillariophyta</taxon>
        <taxon>Bacillariophyceae</taxon>
        <taxon>Bacillariophycidae</taxon>
        <taxon>Thalassiophysales</taxon>
        <taxon>Catenulaceae</taxon>
        <taxon>Amphora</taxon>
    </lineage>
</organism>
<feature type="compositionally biased region" description="Low complexity" evidence="1">
    <location>
        <begin position="69"/>
        <end position="80"/>
    </location>
</feature>
<dbReference type="Gene3D" id="2.40.50.140">
    <property type="entry name" value="Nucleic acid-binding proteins"/>
    <property type="match status" value="1"/>
</dbReference>